<keyword evidence="4" id="KW-0808">Transferase</keyword>
<dbReference type="GO" id="GO:0047355">
    <property type="term" value="F:CDP-glycerol glycerophosphotransferase activity"/>
    <property type="evidence" value="ECO:0007669"/>
    <property type="project" value="InterPro"/>
</dbReference>
<sequence length="644" mass="72095">MTTPKSLIREAESDSRNRGPIAVSDFWTKPVGGTIKTNQVYAHFCETLTVVPQIVFYETMSGARMGDNPFAIFDYLQTHRKYQNLLHVWSVNDRENVPEEYRNSPNVVFAHRHSRAYAYFLARAGYVIGNANLPEYFVRRSEQRYLNTWHGIPYKALGRDSPKARFGSWQGTASFLKATHVVTPCRFMTDAVLSAYSMAGTSQALIAETGYPRVDMTVNPSNDRVSAICDILGITGSSVSAAPHKPVVLYAPTWRSDGKQDTVDSEQLLDDLSALAQLDINLLYRGHHRMDKMVGDRMVGDELANITIPPHDISSNELLSVVDILITDYSSIFFDFLPTGRPIIHYVYDLDEYAPTRGLNLTTDELPGTVAKSREDLVRGVNEAAKALAQAPSDADLAANPLQGARYAAAQRRFCPYEDGQATERVVKFFFQDDAGSSPVTYPRDERPTVVYWAGSPGKTAVATEFLAEVIRSGELATEQTTGVFERSASMKADFLKSIKSLKHDLSTVAYVRDTPMLLSSEQQTYSKFEELESPSITEVEKLLDDDPALRKIFSREYRRRLDNAHFDKLVLGPNLSNFELGVASFACRPEALASDVVTPHEFSAQRRFNRVKRVLIPCGSKRRRVAVAAYRRVKAPLKKLAKR</sequence>
<accession>A0A2V1KAQ9</accession>
<evidence type="ECO:0000256" key="5">
    <source>
        <dbReference type="ARBA" id="ARBA00022944"/>
    </source>
</evidence>
<dbReference type="PANTHER" id="PTHR37316">
    <property type="entry name" value="TEICHOIC ACID GLYCEROL-PHOSPHATE PRIMASE"/>
    <property type="match status" value="1"/>
</dbReference>
<evidence type="ECO:0000256" key="1">
    <source>
        <dbReference type="ARBA" id="ARBA00004202"/>
    </source>
</evidence>
<protein>
    <submittedName>
        <fullName evidence="7">Uncharacterized protein</fullName>
    </submittedName>
</protein>
<evidence type="ECO:0000313" key="8">
    <source>
        <dbReference type="Proteomes" id="UP000245283"/>
    </source>
</evidence>
<dbReference type="InterPro" id="IPR043148">
    <property type="entry name" value="TagF_C"/>
</dbReference>
<dbReference type="GO" id="GO:0005886">
    <property type="term" value="C:plasma membrane"/>
    <property type="evidence" value="ECO:0007669"/>
    <property type="project" value="UniProtKB-SubCell"/>
</dbReference>
<dbReference type="EMBL" id="QETB01000001">
    <property type="protein sequence ID" value="PWF27400.1"/>
    <property type="molecule type" value="Genomic_DNA"/>
</dbReference>
<evidence type="ECO:0000256" key="6">
    <source>
        <dbReference type="ARBA" id="ARBA00023136"/>
    </source>
</evidence>
<dbReference type="Proteomes" id="UP000245283">
    <property type="component" value="Unassembled WGS sequence"/>
</dbReference>
<dbReference type="GO" id="GO:0019350">
    <property type="term" value="P:teichoic acid biosynthetic process"/>
    <property type="evidence" value="ECO:0007669"/>
    <property type="project" value="UniProtKB-KW"/>
</dbReference>
<evidence type="ECO:0000256" key="4">
    <source>
        <dbReference type="ARBA" id="ARBA00022679"/>
    </source>
</evidence>
<dbReference type="Gene3D" id="3.40.50.11820">
    <property type="match status" value="1"/>
</dbReference>
<dbReference type="InterPro" id="IPR051612">
    <property type="entry name" value="Teichoic_Acid_Biosynth"/>
</dbReference>
<dbReference type="SUPFAM" id="SSF53756">
    <property type="entry name" value="UDP-Glycosyltransferase/glycogen phosphorylase"/>
    <property type="match status" value="1"/>
</dbReference>
<keyword evidence="8" id="KW-1185">Reference proteome</keyword>
<name>A0A2V1KAQ9_9ACTO</name>
<evidence type="ECO:0000256" key="2">
    <source>
        <dbReference type="ARBA" id="ARBA00010488"/>
    </source>
</evidence>
<evidence type="ECO:0000256" key="3">
    <source>
        <dbReference type="ARBA" id="ARBA00022475"/>
    </source>
</evidence>
<reference evidence="8" key="1">
    <citation type="submission" date="2018-05" db="EMBL/GenBank/DDBJ databases">
        <authorList>
            <person name="Li Y."/>
        </authorList>
    </citation>
    <scope>NUCLEOTIDE SEQUENCE [LARGE SCALE GENOMIC DNA]</scope>
    <source>
        <strain evidence="8">sk1b4</strain>
    </source>
</reference>
<proteinExistence type="inferred from homology"/>
<comment type="caution">
    <text evidence="7">The sequence shown here is derived from an EMBL/GenBank/DDBJ whole genome shotgun (WGS) entry which is preliminary data.</text>
</comment>
<dbReference type="AlphaFoldDB" id="A0A2V1KAQ9"/>
<comment type="similarity">
    <text evidence="2">Belongs to the CDP-glycerol glycerophosphotransferase family.</text>
</comment>
<keyword evidence="6" id="KW-0472">Membrane</keyword>
<gene>
    <name evidence="7" type="ORF">DD236_03165</name>
</gene>
<keyword evidence="3" id="KW-1003">Cell membrane</keyword>
<dbReference type="RefSeq" id="WP_109092900.1">
    <property type="nucleotide sequence ID" value="NZ_QETB01000001.1"/>
</dbReference>
<dbReference type="OrthoDB" id="8549922at2"/>
<dbReference type="InterPro" id="IPR043149">
    <property type="entry name" value="TagF_N"/>
</dbReference>
<organism evidence="7 8">
    <name type="scientific">Ancrocorticia populi</name>
    <dbReference type="NCBI Taxonomy" id="2175228"/>
    <lineage>
        <taxon>Bacteria</taxon>
        <taxon>Bacillati</taxon>
        <taxon>Actinomycetota</taxon>
        <taxon>Actinomycetes</taxon>
        <taxon>Actinomycetales</taxon>
        <taxon>Actinomycetaceae</taxon>
        <taxon>Ancrocorticia</taxon>
    </lineage>
</organism>
<keyword evidence="5" id="KW-0777">Teichoic acid biosynthesis</keyword>
<dbReference type="PANTHER" id="PTHR37316:SF3">
    <property type="entry name" value="TEICHOIC ACID GLYCEROL-PHOSPHATE TRANSFERASE"/>
    <property type="match status" value="1"/>
</dbReference>
<dbReference type="Gene3D" id="3.40.50.12580">
    <property type="match status" value="1"/>
</dbReference>
<dbReference type="InterPro" id="IPR007554">
    <property type="entry name" value="Glycerophosphate_synth"/>
</dbReference>
<comment type="subcellular location">
    <subcellularLocation>
        <location evidence="1">Cell membrane</location>
        <topology evidence="1">Peripheral membrane protein</topology>
    </subcellularLocation>
</comment>
<dbReference type="Pfam" id="PF04464">
    <property type="entry name" value="Glyphos_transf"/>
    <property type="match status" value="1"/>
</dbReference>
<evidence type="ECO:0000313" key="7">
    <source>
        <dbReference type="EMBL" id="PWF27400.1"/>
    </source>
</evidence>